<sequence>MSLLTFALIGICLLLLLNVYVYLSKRHNYRTFLHMGFSAELQFPIANDATNPVMEGEVILHLDKSLPNDHSLLITELVISPCVRLTANIQKLYISANQTQQLRAGFRVPAAMLNKLCEKGVNVQITGQLRKNGLIKRRFTGSMLIPFQDALVSLTSAAQQKELTAVLPATV</sequence>
<reference evidence="2 3" key="1">
    <citation type="submission" date="2023-02" db="EMBL/GenBank/DDBJ databases">
        <title>Genome sequence of Sphingobacterium sp. KACC 22765.</title>
        <authorList>
            <person name="Kim S."/>
            <person name="Heo J."/>
            <person name="Kwon S.-W."/>
        </authorList>
    </citation>
    <scope>NUCLEOTIDE SEQUENCE [LARGE SCALE GENOMIC DNA]</scope>
    <source>
        <strain evidence="2 3">KACC 22765</strain>
    </source>
</reference>
<keyword evidence="3" id="KW-1185">Reference proteome</keyword>
<evidence type="ECO:0000313" key="2">
    <source>
        <dbReference type="EMBL" id="WDF68955.1"/>
    </source>
</evidence>
<gene>
    <name evidence="2" type="ORF">PQ465_00940</name>
</gene>
<keyword evidence="1" id="KW-0472">Membrane</keyword>
<evidence type="ECO:0000256" key="1">
    <source>
        <dbReference type="SAM" id="Phobius"/>
    </source>
</evidence>
<protein>
    <recommendedName>
        <fullName evidence="4">Late embryogenesis abundant protein LEA-2 subgroup domain-containing protein</fullName>
    </recommendedName>
</protein>
<keyword evidence="1" id="KW-0812">Transmembrane</keyword>
<name>A0ABY7WJ00_9SPHI</name>
<organism evidence="2 3">
    <name type="scientific">Sphingobacterium oryzagri</name>
    <dbReference type="NCBI Taxonomy" id="3025669"/>
    <lineage>
        <taxon>Bacteria</taxon>
        <taxon>Pseudomonadati</taxon>
        <taxon>Bacteroidota</taxon>
        <taxon>Sphingobacteriia</taxon>
        <taxon>Sphingobacteriales</taxon>
        <taxon>Sphingobacteriaceae</taxon>
        <taxon>Sphingobacterium</taxon>
    </lineage>
</organism>
<evidence type="ECO:0008006" key="4">
    <source>
        <dbReference type="Google" id="ProtNLM"/>
    </source>
</evidence>
<keyword evidence="1" id="KW-1133">Transmembrane helix</keyword>
<dbReference type="Proteomes" id="UP001221558">
    <property type="component" value="Chromosome"/>
</dbReference>
<accession>A0ABY7WJ00</accession>
<proteinExistence type="predicted"/>
<feature type="transmembrane region" description="Helical" evidence="1">
    <location>
        <begin position="6"/>
        <end position="23"/>
    </location>
</feature>
<dbReference type="EMBL" id="CP117880">
    <property type="protein sequence ID" value="WDF68955.1"/>
    <property type="molecule type" value="Genomic_DNA"/>
</dbReference>
<dbReference type="RefSeq" id="WP_274267683.1">
    <property type="nucleotide sequence ID" value="NZ_CP117880.1"/>
</dbReference>
<evidence type="ECO:0000313" key="3">
    <source>
        <dbReference type="Proteomes" id="UP001221558"/>
    </source>
</evidence>